<protein>
    <recommendedName>
        <fullName evidence="3">RecT family protein</fullName>
    </recommendedName>
</protein>
<gene>
    <name evidence="1" type="ORF">JOE69_001116</name>
</gene>
<accession>A0ABU1J8Y6</accession>
<name>A0ABU1J8Y6_9MICC</name>
<proteinExistence type="predicted"/>
<organism evidence="1 2">
    <name type="scientific">Arthrobacter russicus</name>
    <dbReference type="NCBI Taxonomy" id="172040"/>
    <lineage>
        <taxon>Bacteria</taxon>
        <taxon>Bacillati</taxon>
        <taxon>Actinomycetota</taxon>
        <taxon>Actinomycetes</taxon>
        <taxon>Micrococcales</taxon>
        <taxon>Micrococcaceae</taxon>
        <taxon>Arthrobacter</taxon>
    </lineage>
</organism>
<sequence length="248" mass="26153">MTEIVKASDGGLRAQMDYAQAVSTGAMLPQAYRGKPADILLAVGLGQAMGLSPAESLYRIDVIQGKPTASAELIAANVRKAGHKLRVIGDETTCTAQIIRADDPDFEFKVTRDLKWAQGMGLHAKDNYKKQPGTMLQWRAISAVARLACPEALYGVAYTPDELGDLGERPSPAPSAVDLLDANGNDDLPGEIVDSPPSGRDWATEIGNAAGDTETLTALWHEATTTNAPQEVIAQIVAAGNAAKEATT</sequence>
<evidence type="ECO:0000313" key="1">
    <source>
        <dbReference type="EMBL" id="MDR6268878.1"/>
    </source>
</evidence>
<keyword evidence="2" id="KW-1185">Reference proteome</keyword>
<dbReference type="EMBL" id="JAVDQF010000001">
    <property type="protein sequence ID" value="MDR6268878.1"/>
    <property type="molecule type" value="Genomic_DNA"/>
</dbReference>
<comment type="caution">
    <text evidence="1">The sequence shown here is derived from an EMBL/GenBank/DDBJ whole genome shotgun (WGS) entry which is preliminary data.</text>
</comment>
<dbReference type="Proteomes" id="UP001185069">
    <property type="component" value="Unassembled WGS sequence"/>
</dbReference>
<evidence type="ECO:0000313" key="2">
    <source>
        <dbReference type="Proteomes" id="UP001185069"/>
    </source>
</evidence>
<evidence type="ECO:0008006" key="3">
    <source>
        <dbReference type="Google" id="ProtNLM"/>
    </source>
</evidence>
<reference evidence="1 2" key="1">
    <citation type="submission" date="2023-07" db="EMBL/GenBank/DDBJ databases">
        <title>Sequencing the genomes of 1000 actinobacteria strains.</title>
        <authorList>
            <person name="Klenk H.-P."/>
        </authorList>
    </citation>
    <scope>NUCLEOTIDE SEQUENCE [LARGE SCALE GENOMIC DNA]</scope>
    <source>
        <strain evidence="1 2">DSM 14555</strain>
    </source>
</reference>
<dbReference type="RefSeq" id="WP_309796790.1">
    <property type="nucleotide sequence ID" value="NZ_BAAAHY010000006.1"/>
</dbReference>